<dbReference type="Proteomes" id="UP000092154">
    <property type="component" value="Unassembled WGS sequence"/>
</dbReference>
<name>A0A1B7MUS1_9AGAM</name>
<gene>
    <name evidence="1" type="ORF">K503DRAFT_772636</name>
</gene>
<proteinExistence type="predicted"/>
<accession>A0A1B7MUS1</accession>
<evidence type="ECO:0000313" key="1">
    <source>
        <dbReference type="EMBL" id="OAX36341.1"/>
    </source>
</evidence>
<dbReference type="AlphaFoldDB" id="A0A1B7MUS1"/>
<organism evidence="1 2">
    <name type="scientific">Rhizopogon vinicolor AM-OR11-026</name>
    <dbReference type="NCBI Taxonomy" id="1314800"/>
    <lineage>
        <taxon>Eukaryota</taxon>
        <taxon>Fungi</taxon>
        <taxon>Dikarya</taxon>
        <taxon>Basidiomycota</taxon>
        <taxon>Agaricomycotina</taxon>
        <taxon>Agaricomycetes</taxon>
        <taxon>Agaricomycetidae</taxon>
        <taxon>Boletales</taxon>
        <taxon>Suillineae</taxon>
        <taxon>Rhizopogonaceae</taxon>
        <taxon>Rhizopogon</taxon>
    </lineage>
</organism>
<sequence length="126" mass="13678">MTSRSMRPGAAADRLGLTVVMTLEGHDPPVAYDDDRTCIPPTNRITIFYFPGGEKMIGGSDDKTVQPELSDLQSGKDIDEVRIDCEQEVRVVAGHQGMVDSLSTLEDISIVILPVGSQPVRLRQGP</sequence>
<dbReference type="InParanoid" id="A0A1B7MUS1"/>
<protein>
    <submittedName>
        <fullName evidence="1">Uncharacterized protein</fullName>
    </submittedName>
</protein>
<dbReference type="EMBL" id="KV448424">
    <property type="protein sequence ID" value="OAX36341.1"/>
    <property type="molecule type" value="Genomic_DNA"/>
</dbReference>
<evidence type="ECO:0000313" key="2">
    <source>
        <dbReference type="Proteomes" id="UP000092154"/>
    </source>
</evidence>
<reference evidence="1 2" key="1">
    <citation type="submission" date="2016-06" db="EMBL/GenBank/DDBJ databases">
        <title>Comparative genomics of the ectomycorrhizal sister species Rhizopogon vinicolor and Rhizopogon vesiculosus (Basidiomycota: Boletales) reveals a divergence of the mating type B locus.</title>
        <authorList>
            <consortium name="DOE Joint Genome Institute"/>
            <person name="Mujic A.B."/>
            <person name="Kuo A."/>
            <person name="Tritt A."/>
            <person name="Lipzen A."/>
            <person name="Chen C."/>
            <person name="Johnson J."/>
            <person name="Sharma A."/>
            <person name="Barry K."/>
            <person name="Grigoriev I.V."/>
            <person name="Spatafora J.W."/>
        </authorList>
    </citation>
    <scope>NUCLEOTIDE SEQUENCE [LARGE SCALE GENOMIC DNA]</scope>
    <source>
        <strain evidence="1 2">AM-OR11-026</strain>
    </source>
</reference>
<keyword evidence="2" id="KW-1185">Reference proteome</keyword>